<evidence type="ECO:0000313" key="2">
    <source>
        <dbReference type="Proteomes" id="UP000034588"/>
    </source>
</evidence>
<comment type="caution">
    <text evidence="1">The sequence shown here is derived from an EMBL/GenBank/DDBJ whole genome shotgun (WGS) entry which is preliminary data.</text>
</comment>
<evidence type="ECO:0000313" key="1">
    <source>
        <dbReference type="EMBL" id="KKW10276.1"/>
    </source>
</evidence>
<protein>
    <submittedName>
        <fullName evidence="1">Uncharacterized protein</fullName>
    </submittedName>
</protein>
<name>A0A0G1VUY9_9BACT</name>
<gene>
    <name evidence="1" type="ORF">UY48_C0042G0003</name>
</gene>
<accession>A0A0G1VUY9</accession>
<dbReference type="EMBL" id="LCQD01000042">
    <property type="protein sequence ID" value="KKW10276.1"/>
    <property type="molecule type" value="Genomic_DNA"/>
</dbReference>
<proteinExistence type="predicted"/>
<reference evidence="1 2" key="1">
    <citation type="journal article" date="2015" name="Nature">
        <title>rRNA introns, odd ribosomes, and small enigmatic genomes across a large radiation of phyla.</title>
        <authorList>
            <person name="Brown C.T."/>
            <person name="Hug L.A."/>
            <person name="Thomas B.C."/>
            <person name="Sharon I."/>
            <person name="Castelle C.J."/>
            <person name="Singh A."/>
            <person name="Wilkins M.J."/>
            <person name="Williams K.H."/>
            <person name="Banfield J.F."/>
        </authorList>
    </citation>
    <scope>NUCLEOTIDE SEQUENCE [LARGE SCALE GENOMIC DNA]</scope>
</reference>
<sequence>MKRTNSLVSFSASETVGIVPANFKPTVTMDEGMFLELMALLGAEIESYCERANLLTSSPRPD</sequence>
<organism evidence="1 2">
    <name type="scientific">Candidatus Gottesmanbacteria bacterium GW2011_GWB1_49_7</name>
    <dbReference type="NCBI Taxonomy" id="1618448"/>
    <lineage>
        <taxon>Bacteria</taxon>
        <taxon>Candidatus Gottesmaniibacteriota</taxon>
    </lineage>
</organism>
<dbReference type="Proteomes" id="UP000034588">
    <property type="component" value="Unassembled WGS sequence"/>
</dbReference>
<dbReference type="AlphaFoldDB" id="A0A0G1VUY9"/>